<dbReference type="InterPro" id="IPR007712">
    <property type="entry name" value="RelE/ParE_toxin"/>
</dbReference>
<name>A0ABN7YIR1_9BURK</name>
<dbReference type="InterPro" id="IPR035093">
    <property type="entry name" value="RelE/ParE_toxin_dom_sf"/>
</dbReference>
<evidence type="ECO:0008006" key="4">
    <source>
        <dbReference type="Google" id="ProtNLM"/>
    </source>
</evidence>
<reference evidence="2 3" key="1">
    <citation type="submission" date="2021-08" db="EMBL/GenBank/DDBJ databases">
        <authorList>
            <person name="Peeters C."/>
        </authorList>
    </citation>
    <scope>NUCLEOTIDE SEQUENCE [LARGE SCALE GENOMIC DNA]</scope>
    <source>
        <strain evidence="2 3">LMG 23992</strain>
    </source>
</reference>
<organism evidence="2 3">
    <name type="scientific">Cupriavidus laharis</name>
    <dbReference type="NCBI Taxonomy" id="151654"/>
    <lineage>
        <taxon>Bacteria</taxon>
        <taxon>Pseudomonadati</taxon>
        <taxon>Pseudomonadota</taxon>
        <taxon>Betaproteobacteria</taxon>
        <taxon>Burkholderiales</taxon>
        <taxon>Burkholderiaceae</taxon>
        <taxon>Cupriavidus</taxon>
    </lineage>
</organism>
<keyword evidence="3" id="KW-1185">Reference proteome</keyword>
<protein>
    <recommendedName>
        <fullName evidence="4">Type II toxin-antitoxin system RelE/ParE family toxin</fullName>
    </recommendedName>
</protein>
<evidence type="ECO:0000256" key="1">
    <source>
        <dbReference type="ARBA" id="ARBA00022649"/>
    </source>
</evidence>
<proteinExistence type="predicted"/>
<evidence type="ECO:0000313" key="3">
    <source>
        <dbReference type="Proteomes" id="UP000727654"/>
    </source>
</evidence>
<accession>A0ABN7YIR1</accession>
<keyword evidence="1" id="KW-1277">Toxin-antitoxin system</keyword>
<comment type="caution">
    <text evidence="2">The sequence shown here is derived from an EMBL/GenBank/DDBJ whole genome shotgun (WGS) entry which is preliminary data.</text>
</comment>
<dbReference type="EMBL" id="CAJZAI010000004">
    <property type="protein sequence ID" value="CAG9172664.1"/>
    <property type="molecule type" value="Genomic_DNA"/>
</dbReference>
<dbReference type="Pfam" id="PF05016">
    <property type="entry name" value="ParE_toxin"/>
    <property type="match status" value="1"/>
</dbReference>
<dbReference type="RefSeq" id="WP_224079906.1">
    <property type="nucleotide sequence ID" value="NZ_CAJZAI010000004.1"/>
</dbReference>
<dbReference type="Gene3D" id="3.30.2310.20">
    <property type="entry name" value="RelE-like"/>
    <property type="match status" value="1"/>
</dbReference>
<evidence type="ECO:0000313" key="2">
    <source>
        <dbReference type="EMBL" id="CAG9172664.1"/>
    </source>
</evidence>
<sequence>MVAYAAKLEDGMHLLHANPYLGNARDDLFEGCRIYSIGRHLILYAIGDQEIRVARILHERMNVDARLEY</sequence>
<gene>
    <name evidence="2" type="ORF">LMG23992_02293</name>
</gene>
<dbReference type="Proteomes" id="UP000727654">
    <property type="component" value="Unassembled WGS sequence"/>
</dbReference>